<organism evidence="3 4">
    <name type="scientific">Galerina marginata (strain CBS 339.88)</name>
    <dbReference type="NCBI Taxonomy" id="685588"/>
    <lineage>
        <taxon>Eukaryota</taxon>
        <taxon>Fungi</taxon>
        <taxon>Dikarya</taxon>
        <taxon>Basidiomycota</taxon>
        <taxon>Agaricomycotina</taxon>
        <taxon>Agaricomycetes</taxon>
        <taxon>Agaricomycetidae</taxon>
        <taxon>Agaricales</taxon>
        <taxon>Agaricineae</taxon>
        <taxon>Strophariaceae</taxon>
        <taxon>Galerina</taxon>
    </lineage>
</organism>
<dbReference type="STRING" id="685588.A0A067SN16"/>
<accession>A0A067SN16</accession>
<dbReference type="InterPro" id="IPR027417">
    <property type="entry name" value="P-loop_NTPase"/>
</dbReference>
<protein>
    <recommendedName>
        <fullName evidence="2">Nephrocystin 3-like N-terminal domain-containing protein</fullName>
    </recommendedName>
</protein>
<evidence type="ECO:0000313" key="3">
    <source>
        <dbReference type="EMBL" id="KDR68168.1"/>
    </source>
</evidence>
<dbReference type="InterPro" id="IPR056884">
    <property type="entry name" value="NPHP3-like_N"/>
</dbReference>
<dbReference type="EMBL" id="KL142410">
    <property type="protein sequence ID" value="KDR68168.1"/>
    <property type="molecule type" value="Genomic_DNA"/>
</dbReference>
<proteinExistence type="predicted"/>
<dbReference type="AlphaFoldDB" id="A0A067SN16"/>
<reference evidence="4" key="1">
    <citation type="journal article" date="2014" name="Proc. Natl. Acad. Sci. U.S.A.">
        <title>Extensive sampling of basidiomycete genomes demonstrates inadequacy of the white-rot/brown-rot paradigm for wood decay fungi.</title>
        <authorList>
            <person name="Riley R."/>
            <person name="Salamov A.A."/>
            <person name="Brown D.W."/>
            <person name="Nagy L.G."/>
            <person name="Floudas D."/>
            <person name="Held B.W."/>
            <person name="Levasseur A."/>
            <person name="Lombard V."/>
            <person name="Morin E."/>
            <person name="Otillar R."/>
            <person name="Lindquist E.A."/>
            <person name="Sun H."/>
            <person name="LaButti K.M."/>
            <person name="Schmutz J."/>
            <person name="Jabbour D."/>
            <person name="Luo H."/>
            <person name="Baker S.E."/>
            <person name="Pisabarro A.G."/>
            <person name="Walton J.D."/>
            <person name="Blanchette R.A."/>
            <person name="Henrissat B."/>
            <person name="Martin F."/>
            <person name="Cullen D."/>
            <person name="Hibbett D.S."/>
            <person name="Grigoriev I.V."/>
        </authorList>
    </citation>
    <scope>NUCLEOTIDE SEQUENCE [LARGE SCALE GENOMIC DNA]</scope>
    <source>
        <strain evidence="4">CBS 339.88</strain>
    </source>
</reference>
<keyword evidence="4" id="KW-1185">Reference proteome</keyword>
<evidence type="ECO:0000259" key="2">
    <source>
        <dbReference type="Pfam" id="PF24883"/>
    </source>
</evidence>
<keyword evidence="1" id="KW-0677">Repeat</keyword>
<feature type="non-terminal residue" evidence="3">
    <location>
        <position position="1"/>
    </location>
</feature>
<dbReference type="Gene3D" id="3.40.50.300">
    <property type="entry name" value="P-loop containing nucleotide triphosphate hydrolases"/>
    <property type="match status" value="1"/>
</dbReference>
<dbReference type="SUPFAM" id="SSF52540">
    <property type="entry name" value="P-loop containing nucleoside triphosphate hydrolases"/>
    <property type="match status" value="1"/>
</dbReference>
<dbReference type="HOGENOM" id="CLU_000288_6_10_1"/>
<evidence type="ECO:0000256" key="1">
    <source>
        <dbReference type="ARBA" id="ARBA00022737"/>
    </source>
</evidence>
<gene>
    <name evidence="3" type="ORF">GALMADRAFT_78954</name>
</gene>
<sequence length="443" mass="49517">ELLMEASAPAAFHNSEQRFDPPKCHPNTRVAVLNRITDWVLGTDADFEQRQAFIMWLYGAAGAGKSAVAQTIAEKCDEDGVLLASFFFSRTDPTRNHTGKLVATIAYQVSLKSPEAKALIVDAVEHDPLIFSKSLETQFSRLIFEPLQSASSSHGPNPQSTYLIVIDGLDECIDMATRCAFLRIILASPQLQSPTTLRFLVGSRPELDIRTLIDSQALETRPYRLGLDDGYGSNADIHLYLVEKFNELTLNHPHRAYIPDEWPTDDIINKLVRNSSGQFIYASTVVKYVSSEDHKPTNQLDIILGLRSPRSQAPFGALDELYTHIFSTVGDIDLVLHVFGFVIIGMPGWPIVWQIEEILGLELGDLQVLFSRLHSVVSFYYGPWETSASGSLQFAVCVKSLHASLEDFLLDESRSRELYINPGVKHALYAQICFKHLHEGRLI</sequence>
<dbReference type="Pfam" id="PF24883">
    <property type="entry name" value="NPHP3_N"/>
    <property type="match status" value="1"/>
</dbReference>
<dbReference type="Proteomes" id="UP000027222">
    <property type="component" value="Unassembled WGS sequence"/>
</dbReference>
<dbReference type="OrthoDB" id="5967843at2759"/>
<dbReference type="PANTHER" id="PTHR10039">
    <property type="entry name" value="AMELOGENIN"/>
    <property type="match status" value="1"/>
</dbReference>
<dbReference type="PANTHER" id="PTHR10039:SF17">
    <property type="entry name" value="FUNGAL STAND N-TERMINAL GOODBYE DOMAIN-CONTAINING PROTEIN-RELATED"/>
    <property type="match status" value="1"/>
</dbReference>
<name>A0A067SN16_GALM3</name>
<evidence type="ECO:0000313" key="4">
    <source>
        <dbReference type="Proteomes" id="UP000027222"/>
    </source>
</evidence>
<feature type="domain" description="Nephrocystin 3-like N-terminal" evidence="2">
    <location>
        <begin position="50"/>
        <end position="204"/>
    </location>
</feature>